<evidence type="ECO:0000256" key="3">
    <source>
        <dbReference type="ARBA" id="ARBA00022630"/>
    </source>
</evidence>
<dbReference type="Gene3D" id="3.50.50.60">
    <property type="entry name" value="FAD/NAD(P)-binding domain"/>
    <property type="match status" value="1"/>
</dbReference>
<sequence length="59" mass="6125">MDNLSEIFDIIIIGAGPGGYHTAIRASQYGAKVAIIEKNKVGGTCLNVGCIPTKALYAS</sequence>
<comment type="cofactor">
    <cofactor evidence="1">
        <name>FAD</name>
        <dbReference type="ChEBI" id="CHEBI:57692"/>
    </cofactor>
</comment>
<dbReference type="SUPFAM" id="SSF51905">
    <property type="entry name" value="FAD/NAD(P)-binding domain"/>
    <property type="match status" value="1"/>
</dbReference>
<keyword evidence="7" id="KW-0676">Redox-active center</keyword>
<dbReference type="GO" id="GO:0050660">
    <property type="term" value="F:flavin adenine dinucleotide binding"/>
    <property type="evidence" value="ECO:0007669"/>
    <property type="project" value="TreeGrafter"/>
</dbReference>
<evidence type="ECO:0000313" key="9">
    <source>
        <dbReference type="EMBL" id="GAH43844.1"/>
    </source>
</evidence>
<dbReference type="InterPro" id="IPR012999">
    <property type="entry name" value="Pyr_OxRdtase_I_AS"/>
</dbReference>
<keyword evidence="5" id="KW-0560">Oxidoreductase</keyword>
<dbReference type="AlphaFoldDB" id="X1GQF7"/>
<dbReference type="EMBL" id="BARU01008658">
    <property type="protein sequence ID" value="GAH43844.1"/>
    <property type="molecule type" value="Genomic_DNA"/>
</dbReference>
<evidence type="ECO:0000256" key="7">
    <source>
        <dbReference type="ARBA" id="ARBA00023284"/>
    </source>
</evidence>
<dbReference type="Pfam" id="PF07992">
    <property type="entry name" value="Pyr_redox_2"/>
    <property type="match status" value="1"/>
</dbReference>
<name>X1GQF7_9ZZZZ</name>
<evidence type="ECO:0000256" key="2">
    <source>
        <dbReference type="ARBA" id="ARBA00007532"/>
    </source>
</evidence>
<dbReference type="InterPro" id="IPR023753">
    <property type="entry name" value="FAD/NAD-binding_dom"/>
</dbReference>
<feature type="domain" description="FAD/NAD(P)-binding" evidence="8">
    <location>
        <begin position="8"/>
        <end position="57"/>
    </location>
</feature>
<gene>
    <name evidence="9" type="ORF">S03H2_16875</name>
</gene>
<protein>
    <recommendedName>
        <fullName evidence="8">FAD/NAD(P)-binding domain-containing protein</fullName>
    </recommendedName>
</protein>
<comment type="caution">
    <text evidence="9">The sequence shown here is derived from an EMBL/GenBank/DDBJ whole genome shotgun (WGS) entry which is preliminary data.</text>
</comment>
<dbReference type="PANTHER" id="PTHR22912:SF151">
    <property type="entry name" value="DIHYDROLIPOYL DEHYDROGENASE, MITOCHONDRIAL"/>
    <property type="match status" value="1"/>
</dbReference>
<evidence type="ECO:0000256" key="1">
    <source>
        <dbReference type="ARBA" id="ARBA00001974"/>
    </source>
</evidence>
<dbReference type="PROSITE" id="PS00076">
    <property type="entry name" value="PYRIDINE_REDOX_1"/>
    <property type="match status" value="1"/>
</dbReference>
<keyword evidence="4" id="KW-0274">FAD</keyword>
<dbReference type="PANTHER" id="PTHR22912">
    <property type="entry name" value="DISULFIDE OXIDOREDUCTASE"/>
    <property type="match status" value="1"/>
</dbReference>
<reference evidence="9" key="1">
    <citation type="journal article" date="2014" name="Front. Microbiol.">
        <title>High frequency of phylogenetically diverse reductive dehalogenase-homologous genes in deep subseafloor sedimentary metagenomes.</title>
        <authorList>
            <person name="Kawai M."/>
            <person name="Futagami T."/>
            <person name="Toyoda A."/>
            <person name="Takaki Y."/>
            <person name="Nishi S."/>
            <person name="Hori S."/>
            <person name="Arai W."/>
            <person name="Tsubouchi T."/>
            <person name="Morono Y."/>
            <person name="Uchiyama I."/>
            <person name="Ito T."/>
            <person name="Fujiyama A."/>
            <person name="Inagaki F."/>
            <person name="Takami H."/>
        </authorList>
    </citation>
    <scope>NUCLEOTIDE SEQUENCE</scope>
    <source>
        <strain evidence="9">Expedition CK06-06</strain>
    </source>
</reference>
<feature type="non-terminal residue" evidence="9">
    <location>
        <position position="59"/>
    </location>
</feature>
<keyword evidence="3" id="KW-0285">Flavoprotein</keyword>
<keyword evidence="6" id="KW-1015">Disulfide bond</keyword>
<organism evidence="9">
    <name type="scientific">marine sediment metagenome</name>
    <dbReference type="NCBI Taxonomy" id="412755"/>
    <lineage>
        <taxon>unclassified sequences</taxon>
        <taxon>metagenomes</taxon>
        <taxon>ecological metagenomes</taxon>
    </lineage>
</organism>
<dbReference type="PRINTS" id="PR00411">
    <property type="entry name" value="PNDRDTASEI"/>
</dbReference>
<proteinExistence type="inferred from homology"/>
<evidence type="ECO:0000256" key="4">
    <source>
        <dbReference type="ARBA" id="ARBA00022827"/>
    </source>
</evidence>
<dbReference type="GO" id="GO:0006103">
    <property type="term" value="P:2-oxoglutarate metabolic process"/>
    <property type="evidence" value="ECO:0007669"/>
    <property type="project" value="TreeGrafter"/>
</dbReference>
<dbReference type="GO" id="GO:0004148">
    <property type="term" value="F:dihydrolipoyl dehydrogenase (NADH) activity"/>
    <property type="evidence" value="ECO:0007669"/>
    <property type="project" value="TreeGrafter"/>
</dbReference>
<evidence type="ECO:0000256" key="5">
    <source>
        <dbReference type="ARBA" id="ARBA00023002"/>
    </source>
</evidence>
<comment type="similarity">
    <text evidence="2">Belongs to the class-I pyridine nucleotide-disulfide oxidoreductase family.</text>
</comment>
<dbReference type="InterPro" id="IPR036188">
    <property type="entry name" value="FAD/NAD-bd_sf"/>
</dbReference>
<accession>X1GQF7</accession>
<evidence type="ECO:0000256" key="6">
    <source>
        <dbReference type="ARBA" id="ARBA00023157"/>
    </source>
</evidence>
<dbReference type="InterPro" id="IPR050151">
    <property type="entry name" value="Class-I_Pyr_Nuc-Dis_Oxidored"/>
</dbReference>
<evidence type="ECO:0000259" key="8">
    <source>
        <dbReference type="Pfam" id="PF07992"/>
    </source>
</evidence>